<dbReference type="Proteomes" id="UP000315226">
    <property type="component" value="Unassembled WGS sequence"/>
</dbReference>
<dbReference type="AlphaFoldDB" id="A0A4Y3RQU5"/>
<evidence type="ECO:0000313" key="1">
    <source>
        <dbReference type="EMBL" id="GEB60076.1"/>
    </source>
</evidence>
<sequence>MDDYYLEPIWAWTHRLPRRHAGQRLIEQWRTRHRDLLRAQERQQRPKAKSVSIALPPEQRRFIEQLDALIRTTGLEDGPWLLFGSRHSAIERYRAGETIPTEDTCGWLTDRLVAHSPDLDFAEVERRLTASAEVARAARARDRRAARAKRT</sequence>
<accession>A0A4Y3RQU5</accession>
<reference evidence="1 2" key="1">
    <citation type="submission" date="2019-06" db="EMBL/GenBank/DDBJ databases">
        <title>Whole genome shotgun sequence of Streptomyces gardneri NBRC 12865.</title>
        <authorList>
            <person name="Hosoyama A."/>
            <person name="Uohara A."/>
            <person name="Ohji S."/>
            <person name="Ichikawa N."/>
        </authorList>
    </citation>
    <scope>NUCLEOTIDE SEQUENCE [LARGE SCALE GENOMIC DNA]</scope>
    <source>
        <strain evidence="1 2">NBRC 12865</strain>
    </source>
</reference>
<dbReference type="EMBL" id="BJMN01000039">
    <property type="protein sequence ID" value="GEB60076.1"/>
    <property type="molecule type" value="Genomic_DNA"/>
</dbReference>
<name>A0A4Y3RQU5_9ACTN</name>
<comment type="caution">
    <text evidence="1">The sequence shown here is derived from an EMBL/GenBank/DDBJ whole genome shotgun (WGS) entry which is preliminary data.</text>
</comment>
<dbReference type="RefSeq" id="WP_141299621.1">
    <property type="nucleotide sequence ID" value="NZ_BJMN01000039.1"/>
</dbReference>
<keyword evidence="2" id="KW-1185">Reference proteome</keyword>
<protein>
    <submittedName>
        <fullName evidence="1">Uncharacterized protein</fullName>
    </submittedName>
</protein>
<proteinExistence type="predicted"/>
<dbReference type="OrthoDB" id="4230437at2"/>
<gene>
    <name evidence="1" type="ORF">SGA01_56810</name>
</gene>
<organism evidence="1 2">
    <name type="scientific">Streptomyces gardneri</name>
    <dbReference type="NCBI Taxonomy" id="66892"/>
    <lineage>
        <taxon>Bacteria</taxon>
        <taxon>Bacillati</taxon>
        <taxon>Actinomycetota</taxon>
        <taxon>Actinomycetes</taxon>
        <taxon>Kitasatosporales</taxon>
        <taxon>Streptomycetaceae</taxon>
        <taxon>Streptomyces</taxon>
    </lineage>
</organism>
<evidence type="ECO:0000313" key="2">
    <source>
        <dbReference type="Proteomes" id="UP000315226"/>
    </source>
</evidence>